<gene>
    <name evidence="1" type="ORF">IDH45_04200</name>
</gene>
<dbReference type="Proteomes" id="UP000639396">
    <property type="component" value="Unassembled WGS sequence"/>
</dbReference>
<organism evidence="1 2">
    <name type="scientific">Paenibacillus oceani</name>
    <dbReference type="NCBI Taxonomy" id="2772510"/>
    <lineage>
        <taxon>Bacteria</taxon>
        <taxon>Bacillati</taxon>
        <taxon>Bacillota</taxon>
        <taxon>Bacilli</taxon>
        <taxon>Bacillales</taxon>
        <taxon>Paenibacillaceae</taxon>
        <taxon>Paenibacillus</taxon>
    </lineage>
</organism>
<keyword evidence="2" id="KW-1185">Reference proteome</keyword>
<evidence type="ECO:0000313" key="2">
    <source>
        <dbReference type="Proteomes" id="UP000639396"/>
    </source>
</evidence>
<reference evidence="1" key="1">
    <citation type="submission" date="2020-09" db="EMBL/GenBank/DDBJ databases">
        <title>A novel bacterium of genus Paenibacillus, isolated from South China Sea.</title>
        <authorList>
            <person name="Huang H."/>
            <person name="Mo K."/>
            <person name="Hu Y."/>
        </authorList>
    </citation>
    <scope>NUCLEOTIDE SEQUENCE</scope>
    <source>
        <strain evidence="1">IB182363</strain>
    </source>
</reference>
<proteinExistence type="predicted"/>
<dbReference type="EMBL" id="JACXJA010000005">
    <property type="protein sequence ID" value="MBD2861188.1"/>
    <property type="molecule type" value="Genomic_DNA"/>
</dbReference>
<dbReference type="AlphaFoldDB" id="A0A927C6S5"/>
<sequence length="56" mass="6476">MDQAQKAEIVKKALTEGIINDPQWLHKLDEPMPAWAVIELIVKLLEKLDPPYDTYD</sequence>
<name>A0A927C6S5_9BACL</name>
<dbReference type="RefSeq" id="WP_190924991.1">
    <property type="nucleotide sequence ID" value="NZ_JACXJA010000005.1"/>
</dbReference>
<comment type="caution">
    <text evidence="1">The sequence shown here is derived from an EMBL/GenBank/DDBJ whole genome shotgun (WGS) entry which is preliminary data.</text>
</comment>
<evidence type="ECO:0000313" key="1">
    <source>
        <dbReference type="EMBL" id="MBD2861188.1"/>
    </source>
</evidence>
<protein>
    <submittedName>
        <fullName evidence="1">Uncharacterized protein</fullName>
    </submittedName>
</protein>
<accession>A0A927C6S5</accession>